<dbReference type="EC" id="2.7.7.23" evidence="3"/>
<comment type="caution">
    <text evidence="7">The sequence shown here is derived from an EMBL/GenBank/DDBJ whole genome shotgun (WGS) entry which is preliminary data.</text>
</comment>
<keyword evidence="5" id="KW-0548">Nucleotidyltransferase</keyword>
<dbReference type="CDD" id="cd04193">
    <property type="entry name" value="UDPGlcNAc_PPase"/>
    <property type="match status" value="1"/>
</dbReference>
<evidence type="ECO:0000256" key="3">
    <source>
        <dbReference type="ARBA" id="ARBA00012457"/>
    </source>
</evidence>
<dbReference type="FunFam" id="3.90.550.10:FF:000075">
    <property type="entry name" value="Probable UDP-N-acetylglucosamine pyrophosphorylase"/>
    <property type="match status" value="1"/>
</dbReference>
<dbReference type="InterPro" id="IPR029044">
    <property type="entry name" value="Nucleotide-diphossugar_trans"/>
</dbReference>
<reference evidence="7 8" key="1">
    <citation type="journal article" date="2018" name="Gigascience">
        <title>Genomes of trombidid mites reveal novel predicted allergens and laterally-transferred genes associated with secondary metabolism.</title>
        <authorList>
            <person name="Dong X."/>
            <person name="Chaisiri K."/>
            <person name="Xia D."/>
            <person name="Armstrong S.D."/>
            <person name="Fang Y."/>
            <person name="Donnelly M.J."/>
            <person name="Kadowaki T."/>
            <person name="McGarry J.W."/>
            <person name="Darby A.C."/>
            <person name="Makepeace B.L."/>
        </authorList>
    </citation>
    <scope>NUCLEOTIDE SEQUENCE [LARGE SCALE GENOMIC DNA]</scope>
    <source>
        <strain evidence="7">UoL-UT</strain>
    </source>
</reference>
<keyword evidence="4" id="KW-0808">Transferase</keyword>
<dbReference type="AlphaFoldDB" id="A0A443SPH1"/>
<accession>A0A443SPH1</accession>
<dbReference type="Gene3D" id="3.90.550.10">
    <property type="entry name" value="Spore Coat Polysaccharide Biosynthesis Protein SpsA, Chain A"/>
    <property type="match status" value="1"/>
</dbReference>
<dbReference type="SUPFAM" id="SSF53448">
    <property type="entry name" value="Nucleotide-diphospho-sugar transferases"/>
    <property type="match status" value="1"/>
</dbReference>
<evidence type="ECO:0000313" key="8">
    <source>
        <dbReference type="Proteomes" id="UP000288716"/>
    </source>
</evidence>
<gene>
    <name evidence="7" type="ORF">B4U80_03023</name>
</gene>
<dbReference type="Proteomes" id="UP000288716">
    <property type="component" value="Unassembled WGS sequence"/>
</dbReference>
<evidence type="ECO:0000256" key="1">
    <source>
        <dbReference type="ARBA" id="ARBA00005208"/>
    </source>
</evidence>
<comment type="similarity">
    <text evidence="2">Belongs to the UDPGP type 1 family.</text>
</comment>
<comment type="catalytic activity">
    <reaction evidence="6">
        <text>N-acetyl-alpha-D-glucosamine 1-phosphate + UTP + H(+) = UDP-N-acetyl-alpha-D-glucosamine + diphosphate</text>
        <dbReference type="Rhea" id="RHEA:13509"/>
        <dbReference type="ChEBI" id="CHEBI:15378"/>
        <dbReference type="ChEBI" id="CHEBI:33019"/>
        <dbReference type="ChEBI" id="CHEBI:46398"/>
        <dbReference type="ChEBI" id="CHEBI:57705"/>
        <dbReference type="ChEBI" id="CHEBI:57776"/>
        <dbReference type="EC" id="2.7.7.23"/>
    </reaction>
</comment>
<evidence type="ECO:0000256" key="2">
    <source>
        <dbReference type="ARBA" id="ARBA00010401"/>
    </source>
</evidence>
<protein>
    <recommendedName>
        <fullName evidence="3">UDP-N-acetylglucosamine diphosphorylase</fullName>
        <ecNumber evidence="3">2.7.7.23</ecNumber>
    </recommendedName>
</protein>
<dbReference type="InterPro" id="IPR039741">
    <property type="entry name" value="UDP-sugar_pyrophosphorylase"/>
</dbReference>
<organism evidence="7 8">
    <name type="scientific">Leptotrombidium deliense</name>
    <dbReference type="NCBI Taxonomy" id="299467"/>
    <lineage>
        <taxon>Eukaryota</taxon>
        <taxon>Metazoa</taxon>
        <taxon>Ecdysozoa</taxon>
        <taxon>Arthropoda</taxon>
        <taxon>Chelicerata</taxon>
        <taxon>Arachnida</taxon>
        <taxon>Acari</taxon>
        <taxon>Acariformes</taxon>
        <taxon>Trombidiformes</taxon>
        <taxon>Prostigmata</taxon>
        <taxon>Anystina</taxon>
        <taxon>Parasitengona</taxon>
        <taxon>Trombiculoidea</taxon>
        <taxon>Trombiculidae</taxon>
        <taxon>Leptotrombidium</taxon>
    </lineage>
</organism>
<dbReference type="Pfam" id="PF01704">
    <property type="entry name" value="UDPGP"/>
    <property type="match status" value="1"/>
</dbReference>
<evidence type="ECO:0000256" key="6">
    <source>
        <dbReference type="ARBA" id="ARBA00048493"/>
    </source>
</evidence>
<evidence type="ECO:0000313" key="7">
    <source>
        <dbReference type="EMBL" id="RWS29385.1"/>
    </source>
</evidence>
<dbReference type="VEuPathDB" id="VectorBase:LDEU002656"/>
<dbReference type="PANTHER" id="PTHR11952">
    <property type="entry name" value="UDP- GLUCOSE PYROPHOSPHORYLASE"/>
    <property type="match status" value="1"/>
</dbReference>
<dbReference type="STRING" id="299467.A0A443SPH1"/>
<name>A0A443SPH1_9ACAR</name>
<comment type="pathway">
    <text evidence="1">Nucleotide-sugar biosynthesis; UDP-N-acetyl-alpha-D-glucosamine biosynthesis; UDP-N-acetyl-alpha-D-glucosamine from N-acetyl-alpha-D-glucosamine 1-phosphate: step 1/1.</text>
</comment>
<evidence type="ECO:0000256" key="5">
    <source>
        <dbReference type="ARBA" id="ARBA00022695"/>
    </source>
</evidence>
<dbReference type="GO" id="GO:0003977">
    <property type="term" value="F:UDP-N-acetylglucosamine diphosphorylase activity"/>
    <property type="evidence" value="ECO:0007669"/>
    <property type="project" value="UniProtKB-EC"/>
</dbReference>
<dbReference type="InterPro" id="IPR002618">
    <property type="entry name" value="UDPGP_fam"/>
</dbReference>
<sequence>MDYEQLHAYLKQYKQEHLLSFWHQLNDEQRASLYEDLQSIDFDSVTRIFEQCMNPEFGGNSCAIDDHLLEPLTDDIHEGVTKTTAEQLKSYKQLGLKAISEGRVAALLLAGGMGTRLGVSYPKGMYNVGLPSGKTLFQLQGERIRKLQNLASTAHNNHSPIVWYVMTSEQTKEQTDEFLSQHNYFGLHEKDVVIFEQNTIPCFTNDGKIILEQPYRVSRSPDGNGGLYVALKMCGILDDMKKRGINYVHVYSVDNILVKVADPAFIGYCIAKQAEAGAKVVEKTIPNEAVGVICKVKGKYEVVEYSEISNEIACRRNADGKLAFNAGSICNHFFTVDYLQQIWDKPLKYHVAKKKIPFIDESGKLVKPDSPNGVKLEKFVFDVFQFTNKFVVWQVLREEEFSPLKNAEGAAKDTPTTARNDLISLHRRYIANAGGILGDSDLKRKCDITVNGNILYTNDVKPSSFVCEISPLLSYDGEGLQEYVRGKTFQSPIHLLSDEEKSSGITNGVKVAFNGCEKSNNTNGHHNNLLTSCDN</sequence>
<dbReference type="OrthoDB" id="532420at2759"/>
<evidence type="ECO:0000256" key="4">
    <source>
        <dbReference type="ARBA" id="ARBA00022679"/>
    </source>
</evidence>
<proteinExistence type="inferred from homology"/>
<keyword evidence="8" id="KW-1185">Reference proteome</keyword>
<dbReference type="EMBL" id="NCKV01000938">
    <property type="protein sequence ID" value="RWS29385.1"/>
    <property type="molecule type" value="Genomic_DNA"/>
</dbReference>
<dbReference type="PANTHER" id="PTHR11952:SF2">
    <property type="entry name" value="LD24639P"/>
    <property type="match status" value="1"/>
</dbReference>
<dbReference type="GO" id="GO:0006048">
    <property type="term" value="P:UDP-N-acetylglucosamine biosynthetic process"/>
    <property type="evidence" value="ECO:0007669"/>
    <property type="project" value="TreeGrafter"/>
</dbReference>